<proteinExistence type="predicted"/>
<accession>A0A5N0DUI5</accession>
<protein>
    <submittedName>
        <fullName evidence="2">Helix-turn-helix domain-containing protein</fullName>
    </submittedName>
</protein>
<dbReference type="OrthoDB" id="3297680at2"/>
<reference evidence="2 3" key="1">
    <citation type="submission" date="2019-09" db="EMBL/GenBank/DDBJ databases">
        <authorList>
            <person name="Wang X."/>
        </authorList>
    </citation>
    <scope>NUCLEOTIDE SEQUENCE [LARGE SCALE GENOMIC DNA]</scope>
    <source>
        <strain evidence="2 3">CICC 11023</strain>
    </source>
</reference>
<dbReference type="EMBL" id="VXLC01000035">
    <property type="protein sequence ID" value="KAA8880423.1"/>
    <property type="molecule type" value="Genomic_DNA"/>
</dbReference>
<dbReference type="InterPro" id="IPR041657">
    <property type="entry name" value="HTH_17"/>
</dbReference>
<feature type="domain" description="Helix-turn-helix" evidence="1">
    <location>
        <begin position="8"/>
        <end position="61"/>
    </location>
</feature>
<name>A0A5N0DUI5_9NOCA</name>
<gene>
    <name evidence="2" type="ORF">F3087_41710</name>
</gene>
<dbReference type="Pfam" id="PF12728">
    <property type="entry name" value="HTH_17"/>
    <property type="match status" value="1"/>
</dbReference>
<organism evidence="2 3">
    <name type="scientific">Nocardia colli</name>
    <dbReference type="NCBI Taxonomy" id="2545717"/>
    <lineage>
        <taxon>Bacteria</taxon>
        <taxon>Bacillati</taxon>
        <taxon>Actinomycetota</taxon>
        <taxon>Actinomycetes</taxon>
        <taxon>Mycobacteriales</taxon>
        <taxon>Nocardiaceae</taxon>
        <taxon>Nocardia</taxon>
    </lineage>
</organism>
<dbReference type="SUPFAM" id="SSF46955">
    <property type="entry name" value="Putative DNA-binding domain"/>
    <property type="match status" value="1"/>
</dbReference>
<dbReference type="InterPro" id="IPR009061">
    <property type="entry name" value="DNA-bd_dom_put_sf"/>
</dbReference>
<evidence type="ECO:0000313" key="2">
    <source>
        <dbReference type="EMBL" id="KAA8880423.1"/>
    </source>
</evidence>
<comment type="caution">
    <text evidence="2">The sequence shown here is derived from an EMBL/GenBank/DDBJ whole genome shotgun (WGS) entry which is preliminary data.</text>
</comment>
<dbReference type="Gene3D" id="1.10.1660.10">
    <property type="match status" value="1"/>
</dbReference>
<evidence type="ECO:0000259" key="1">
    <source>
        <dbReference type="Pfam" id="PF12728"/>
    </source>
</evidence>
<sequence length="67" mass="7602">MGLLNQRMYTTAEVAEILGVDISTLRRWRRGCPAQGPGFVRISERVAKYPERDLEAYLEARHITPAA</sequence>
<keyword evidence="3" id="KW-1185">Reference proteome</keyword>
<evidence type="ECO:0000313" key="3">
    <source>
        <dbReference type="Proteomes" id="UP000323876"/>
    </source>
</evidence>
<dbReference type="Proteomes" id="UP000323876">
    <property type="component" value="Unassembled WGS sequence"/>
</dbReference>
<dbReference type="AlphaFoldDB" id="A0A5N0DUI5"/>